<dbReference type="OrthoDB" id="3203574at2759"/>
<reference evidence="2 3" key="1">
    <citation type="submission" date="2014-11" db="EMBL/GenBank/DDBJ databases">
        <authorList>
            <person name="Wibberg Daniel"/>
        </authorList>
    </citation>
    <scope>NUCLEOTIDE SEQUENCE [LARGE SCALE GENOMIC DNA]</scope>
    <source>
        <strain evidence="2">Rhizoctonia solani AG1-IB 7/3/14</strain>
    </source>
</reference>
<name>A0A0B7FES5_THACB</name>
<feature type="region of interest" description="Disordered" evidence="1">
    <location>
        <begin position="1"/>
        <end position="20"/>
    </location>
</feature>
<dbReference type="AlphaFoldDB" id="A0A0B7FES5"/>
<feature type="compositionally biased region" description="Polar residues" evidence="1">
    <location>
        <begin position="1"/>
        <end position="16"/>
    </location>
</feature>
<accession>A0A0B7FES5</accession>
<organism evidence="2 3">
    <name type="scientific">Thanatephorus cucumeris (strain AG1-IB / isolate 7/3/14)</name>
    <name type="common">Lettuce bottom rot fungus</name>
    <name type="synonym">Rhizoctonia solani</name>
    <dbReference type="NCBI Taxonomy" id="1108050"/>
    <lineage>
        <taxon>Eukaryota</taxon>
        <taxon>Fungi</taxon>
        <taxon>Dikarya</taxon>
        <taxon>Basidiomycota</taxon>
        <taxon>Agaricomycotina</taxon>
        <taxon>Agaricomycetes</taxon>
        <taxon>Cantharellales</taxon>
        <taxon>Ceratobasidiaceae</taxon>
        <taxon>Rhizoctonia</taxon>
        <taxon>Rhizoctonia solani AG-1</taxon>
    </lineage>
</organism>
<sequence length="216" mass="22680">MSGSQLSPKGPSSAQDPLNFGLSPGFLSTLNSLPVTAQPQRTQLMSGLPSLNSQSTFTSGNSPAPTLMDGNPPIDLTASGVPGAPVTVSPADEFKHNVSLVVNSFIPRVQELTRSIMHDLSRSYEPDTPQSQIAANIMQLKASLTELQSILRQSGIGSLPLNSPDGPNSSASVRTVTVDEISASVSAAYSRANQCRANATIVQNVLEQEVPTRRAV</sequence>
<gene>
    <name evidence="2" type="ORF">RSOLAG1IB_07533</name>
</gene>
<dbReference type="EMBL" id="LN679119">
    <property type="protein sequence ID" value="CEL56080.1"/>
    <property type="molecule type" value="Genomic_DNA"/>
</dbReference>
<evidence type="ECO:0000313" key="3">
    <source>
        <dbReference type="Proteomes" id="UP000059188"/>
    </source>
</evidence>
<keyword evidence="3" id="KW-1185">Reference proteome</keyword>
<evidence type="ECO:0000313" key="2">
    <source>
        <dbReference type="EMBL" id="CEL56080.1"/>
    </source>
</evidence>
<proteinExistence type="predicted"/>
<dbReference type="Proteomes" id="UP000059188">
    <property type="component" value="Unassembled WGS sequence"/>
</dbReference>
<evidence type="ECO:0000256" key="1">
    <source>
        <dbReference type="SAM" id="MobiDB-lite"/>
    </source>
</evidence>
<protein>
    <submittedName>
        <fullName evidence="2">Uncharacterized protein</fullName>
    </submittedName>
</protein>